<dbReference type="RefSeq" id="WP_208242814.1">
    <property type="nucleotide sequence ID" value="NZ_JAGEPF010000012.1"/>
</dbReference>
<proteinExistence type="predicted"/>
<dbReference type="Proteomes" id="UP000680206">
    <property type="component" value="Unassembled WGS sequence"/>
</dbReference>
<organism evidence="1 2">
    <name type="scientific">Actinomadura violacea</name>
    <dbReference type="NCBI Taxonomy" id="2819934"/>
    <lineage>
        <taxon>Bacteria</taxon>
        <taxon>Bacillati</taxon>
        <taxon>Actinomycetota</taxon>
        <taxon>Actinomycetes</taxon>
        <taxon>Streptosporangiales</taxon>
        <taxon>Thermomonosporaceae</taxon>
        <taxon>Actinomadura</taxon>
    </lineage>
</organism>
<accession>A0ABS3RSS9</accession>
<name>A0ABS3RSS9_9ACTN</name>
<protein>
    <submittedName>
        <fullName evidence="1">Uncharacterized protein</fullName>
    </submittedName>
</protein>
<comment type="caution">
    <text evidence="1">The sequence shown here is derived from an EMBL/GenBank/DDBJ whole genome shotgun (WGS) entry which is preliminary data.</text>
</comment>
<dbReference type="EMBL" id="JAGEPF010000012">
    <property type="protein sequence ID" value="MBO2459810.1"/>
    <property type="molecule type" value="Genomic_DNA"/>
</dbReference>
<evidence type="ECO:0000313" key="2">
    <source>
        <dbReference type="Proteomes" id="UP000680206"/>
    </source>
</evidence>
<gene>
    <name evidence="1" type="ORF">J4709_19710</name>
</gene>
<sequence length="120" mass="12975">MRLTDRVEQVVTAAIEANRALVGAEVDHQVQIVHQQTGAHATPLLWISLSVQSLALGEWLFHDPIITADLYPDAEQLTAVIVKALRNLAGARAQQATVPPAPMRQPGGGRLPNRLPLPIL</sequence>
<reference evidence="1 2" key="1">
    <citation type="submission" date="2021-03" db="EMBL/GenBank/DDBJ databases">
        <title>Actinomadura violae sp. nov., isolated from lichen in Thailand.</title>
        <authorList>
            <person name="Kanchanasin P."/>
            <person name="Saeng-In P."/>
            <person name="Phongsopitanun W."/>
            <person name="Yuki M."/>
            <person name="Kudo T."/>
            <person name="Ohkuma M."/>
            <person name="Tanasupawat S."/>
        </authorList>
    </citation>
    <scope>NUCLEOTIDE SEQUENCE [LARGE SCALE GENOMIC DNA]</scope>
    <source>
        <strain evidence="1 2">LCR2-06</strain>
    </source>
</reference>
<evidence type="ECO:0000313" key="1">
    <source>
        <dbReference type="EMBL" id="MBO2459810.1"/>
    </source>
</evidence>
<keyword evidence="2" id="KW-1185">Reference proteome</keyword>